<evidence type="ECO:0000259" key="9">
    <source>
        <dbReference type="PROSITE" id="PS51754"/>
    </source>
</evidence>
<protein>
    <recommendedName>
        <fullName evidence="6">Transcription repressor</fullName>
    </recommendedName>
    <alternativeName>
        <fullName evidence="6">Ovate family protein</fullName>
    </alternativeName>
</protein>
<proteinExistence type="predicted"/>
<reference evidence="10" key="1">
    <citation type="submission" date="2019-09" db="EMBL/GenBank/DDBJ databases">
        <title>Draft genome information of white flower Hibiscus syriacus.</title>
        <authorList>
            <person name="Kim Y.-M."/>
        </authorList>
    </citation>
    <scope>NUCLEOTIDE SEQUENCE [LARGE SCALE GENOMIC DNA]</scope>
    <source>
        <strain evidence="10">YM2019G1</strain>
    </source>
</reference>
<keyword evidence="2 6" id="KW-0678">Repressor</keyword>
<keyword evidence="3 6" id="KW-0805">Transcription regulation</keyword>
<evidence type="ECO:0000256" key="6">
    <source>
        <dbReference type="RuleBase" id="RU367028"/>
    </source>
</evidence>
<keyword evidence="8" id="KW-0732">Signal</keyword>
<comment type="function">
    <text evidence="6">Transcriptional repressor that regulates multiple aspects of plant growth and development.</text>
</comment>
<evidence type="ECO:0000256" key="8">
    <source>
        <dbReference type="SAM" id="SignalP"/>
    </source>
</evidence>
<feature type="chain" id="PRO_5025378615" description="Transcription repressor" evidence="8">
    <location>
        <begin position="25"/>
        <end position="201"/>
    </location>
</feature>
<dbReference type="AlphaFoldDB" id="A0A6A3BAL6"/>
<dbReference type="InterPro" id="IPR006458">
    <property type="entry name" value="Ovate_C"/>
</dbReference>
<dbReference type="InterPro" id="IPR038933">
    <property type="entry name" value="Ovate"/>
</dbReference>
<feature type="compositionally biased region" description="Basic and acidic residues" evidence="7">
    <location>
        <begin position="82"/>
        <end position="91"/>
    </location>
</feature>
<dbReference type="EMBL" id="VEPZ02000892">
    <property type="protein sequence ID" value="KAE8712585.1"/>
    <property type="molecule type" value="Genomic_DNA"/>
</dbReference>
<dbReference type="GO" id="GO:0005634">
    <property type="term" value="C:nucleus"/>
    <property type="evidence" value="ECO:0007669"/>
    <property type="project" value="UniProtKB-SubCell"/>
</dbReference>
<gene>
    <name evidence="10" type="ORF">F3Y22_tig00110243pilonHSYRG00008</name>
</gene>
<dbReference type="Pfam" id="PF04844">
    <property type="entry name" value="Ovate"/>
    <property type="match status" value="1"/>
</dbReference>
<evidence type="ECO:0000313" key="10">
    <source>
        <dbReference type="EMBL" id="KAE8712585.1"/>
    </source>
</evidence>
<keyword evidence="4 6" id="KW-0804">Transcription</keyword>
<dbReference type="OrthoDB" id="1928390at2759"/>
<comment type="subcellular location">
    <subcellularLocation>
        <location evidence="1 6">Nucleus</location>
    </subcellularLocation>
</comment>
<dbReference type="Proteomes" id="UP000436088">
    <property type="component" value="Unassembled WGS sequence"/>
</dbReference>
<evidence type="ECO:0000256" key="1">
    <source>
        <dbReference type="ARBA" id="ARBA00004123"/>
    </source>
</evidence>
<dbReference type="NCBIfam" id="TIGR01568">
    <property type="entry name" value="A_thal_3678"/>
    <property type="match status" value="1"/>
</dbReference>
<evidence type="ECO:0000256" key="4">
    <source>
        <dbReference type="ARBA" id="ARBA00023163"/>
    </source>
</evidence>
<evidence type="ECO:0000256" key="7">
    <source>
        <dbReference type="SAM" id="MobiDB-lite"/>
    </source>
</evidence>
<feature type="signal peptide" evidence="8">
    <location>
        <begin position="1"/>
        <end position="24"/>
    </location>
</feature>
<accession>A0A6A3BAL6</accession>
<keyword evidence="11" id="KW-1185">Reference proteome</keyword>
<comment type="caution">
    <text evidence="10">The sequence shown here is derived from an EMBL/GenBank/DDBJ whole genome shotgun (WGS) entry which is preliminary data.</text>
</comment>
<feature type="region of interest" description="Disordered" evidence="7">
    <location>
        <begin position="77"/>
        <end position="106"/>
    </location>
</feature>
<evidence type="ECO:0000256" key="5">
    <source>
        <dbReference type="ARBA" id="ARBA00023242"/>
    </source>
</evidence>
<organism evidence="10 11">
    <name type="scientific">Hibiscus syriacus</name>
    <name type="common">Rose of Sharon</name>
    <dbReference type="NCBI Taxonomy" id="106335"/>
    <lineage>
        <taxon>Eukaryota</taxon>
        <taxon>Viridiplantae</taxon>
        <taxon>Streptophyta</taxon>
        <taxon>Embryophyta</taxon>
        <taxon>Tracheophyta</taxon>
        <taxon>Spermatophyta</taxon>
        <taxon>Magnoliopsida</taxon>
        <taxon>eudicotyledons</taxon>
        <taxon>Gunneridae</taxon>
        <taxon>Pentapetalae</taxon>
        <taxon>rosids</taxon>
        <taxon>malvids</taxon>
        <taxon>Malvales</taxon>
        <taxon>Malvaceae</taxon>
        <taxon>Malvoideae</taxon>
        <taxon>Hibiscus</taxon>
    </lineage>
</organism>
<dbReference type="GO" id="GO:0045892">
    <property type="term" value="P:negative regulation of DNA-templated transcription"/>
    <property type="evidence" value="ECO:0007669"/>
    <property type="project" value="UniProtKB-UniRule"/>
</dbReference>
<feature type="domain" description="OVATE" evidence="9">
    <location>
        <begin position="137"/>
        <end position="196"/>
    </location>
</feature>
<dbReference type="PANTHER" id="PTHR33057:SF224">
    <property type="entry name" value="TRANSCRIPTION REPRESSOR"/>
    <property type="match status" value="1"/>
</dbReference>
<keyword evidence="5 6" id="KW-0539">Nucleus</keyword>
<name>A0A6A3BAL6_HIBSY</name>
<evidence type="ECO:0000256" key="3">
    <source>
        <dbReference type="ARBA" id="ARBA00023015"/>
    </source>
</evidence>
<evidence type="ECO:0000256" key="2">
    <source>
        <dbReference type="ARBA" id="ARBA00022491"/>
    </source>
</evidence>
<evidence type="ECO:0000313" key="11">
    <source>
        <dbReference type="Proteomes" id="UP000436088"/>
    </source>
</evidence>
<dbReference type="PROSITE" id="PS51754">
    <property type="entry name" value="OVATE"/>
    <property type="match status" value="1"/>
</dbReference>
<feature type="compositionally biased region" description="Basic residues" evidence="7">
    <location>
        <begin position="92"/>
        <end position="106"/>
    </location>
</feature>
<sequence length="201" mass="23189">MAKRFKLKISRLLLSFRLCRSIKASNLPDIPFPFIRRLSPVNATALGVGYRNLNLPAPPPPTPDLSVIKRHLSPKIASATRNKMENDSHMETKKKKTKKKKPSNAKMVKRMRTFGSKKHGGDPLWRAEGKVRESVAVVKRLEDPYEDFNGSMMEMIMEKQMFQVEELKQQLLCFLSLNSIEFHGIIVEAFIEIWEALFYEQ</sequence>
<dbReference type="PANTHER" id="PTHR33057">
    <property type="entry name" value="TRANSCRIPTION REPRESSOR OFP7-RELATED"/>
    <property type="match status" value="1"/>
</dbReference>